<dbReference type="Pfam" id="PF13599">
    <property type="entry name" value="Pentapeptide_4"/>
    <property type="match status" value="1"/>
</dbReference>
<name>D5V045_ARCNC</name>
<dbReference type="PANTHER" id="PTHR42999">
    <property type="entry name" value="ANTIBIOTIC RESISTANCE PROTEIN MCBG"/>
    <property type="match status" value="1"/>
</dbReference>
<dbReference type="Proteomes" id="UP000000939">
    <property type="component" value="Chromosome"/>
</dbReference>
<dbReference type="HOGENOM" id="CLU_033401_5_3_7"/>
<dbReference type="PANTHER" id="PTHR42999:SF1">
    <property type="entry name" value="PENTAPEPTIDE REPEAT-CONTAINING PROTEIN"/>
    <property type="match status" value="1"/>
</dbReference>
<accession>D5V045</accession>
<keyword evidence="2" id="KW-1185">Reference proteome</keyword>
<dbReference type="STRING" id="572480.Arnit_2003"/>
<proteinExistence type="predicted"/>
<dbReference type="KEGG" id="ant:Arnit_2003"/>
<dbReference type="EMBL" id="CP001999">
    <property type="protein sequence ID" value="ADG93657.1"/>
    <property type="molecule type" value="Genomic_DNA"/>
</dbReference>
<evidence type="ECO:0000313" key="1">
    <source>
        <dbReference type="EMBL" id="ADG93657.1"/>
    </source>
</evidence>
<reference evidence="1 2" key="1">
    <citation type="journal article" date="2010" name="Stand. Genomic Sci.">
        <title>Complete genome sequence of Arcobacter nitrofigilis type strain (CI).</title>
        <authorList>
            <person name="Pati A."/>
            <person name="Gronow S."/>
            <person name="Lapidus A."/>
            <person name="Copeland A."/>
            <person name="Glavina Del Rio T."/>
            <person name="Nolan M."/>
            <person name="Lucas S."/>
            <person name="Tice H."/>
            <person name="Cheng J.F."/>
            <person name="Han C."/>
            <person name="Chertkov O."/>
            <person name="Bruce D."/>
            <person name="Tapia R."/>
            <person name="Goodwin L."/>
            <person name="Pitluck S."/>
            <person name="Liolios K."/>
            <person name="Ivanova N."/>
            <person name="Mavromatis K."/>
            <person name="Chen A."/>
            <person name="Palaniappan K."/>
            <person name="Land M."/>
            <person name="Hauser L."/>
            <person name="Chang Y.J."/>
            <person name="Jeffries C.D."/>
            <person name="Detter J.C."/>
            <person name="Rohde M."/>
            <person name="Goker M."/>
            <person name="Bristow J."/>
            <person name="Eisen J.A."/>
            <person name="Markowitz V."/>
            <person name="Hugenholtz P."/>
            <person name="Klenk H.P."/>
            <person name="Kyrpides N.C."/>
        </authorList>
    </citation>
    <scope>NUCLEOTIDE SEQUENCE [LARGE SCALE GENOMIC DNA]</scope>
    <source>
        <strain evidence="2">ATCC 33309 / DSM 7299 / CCUG 15893 / LMG 7604 / NCTC 12251 / CI</strain>
    </source>
</reference>
<dbReference type="RefSeq" id="WP_013135802.1">
    <property type="nucleotide sequence ID" value="NC_014166.1"/>
</dbReference>
<gene>
    <name evidence="1" type="ordered locus">Arnit_2003</name>
</gene>
<dbReference type="InterPro" id="IPR052949">
    <property type="entry name" value="PA_immunity-related"/>
</dbReference>
<dbReference type="InterPro" id="IPR001646">
    <property type="entry name" value="5peptide_repeat"/>
</dbReference>
<dbReference type="Gene3D" id="2.160.20.80">
    <property type="entry name" value="E3 ubiquitin-protein ligase SopA"/>
    <property type="match status" value="1"/>
</dbReference>
<evidence type="ECO:0000313" key="2">
    <source>
        <dbReference type="Proteomes" id="UP000000939"/>
    </source>
</evidence>
<dbReference type="SUPFAM" id="SSF141571">
    <property type="entry name" value="Pentapeptide repeat-like"/>
    <property type="match status" value="1"/>
</dbReference>
<organism evidence="1 2">
    <name type="scientific">Arcobacter nitrofigilis (strain ATCC 33309 / DSM 7299 / CCUG 15893 / LMG 7604 / NCTC 12251 / CI)</name>
    <name type="common">Campylobacter nitrofigilis</name>
    <dbReference type="NCBI Taxonomy" id="572480"/>
    <lineage>
        <taxon>Bacteria</taxon>
        <taxon>Pseudomonadati</taxon>
        <taxon>Campylobacterota</taxon>
        <taxon>Epsilonproteobacteria</taxon>
        <taxon>Campylobacterales</taxon>
        <taxon>Arcobacteraceae</taxon>
        <taxon>Arcobacter</taxon>
    </lineage>
</organism>
<sequence>MTNTNEKNIAMFKTNDYWEEEFIEYDDKNFDSIYFDNCTFIKCDFSKSLMQGCKFTECTFISCDLSLSVLKNCVFNYVTFENSKLLGISWSSCEEPFNVEFDSCNISQNSFHLLDLRQIKFVNSLIKDSGFEECNLEKALFKTCDLEQSVFIKNNLQKANFETSKNYLIDPKQNDIKNAIFSLPEALSFLTLLPIKIK</sequence>
<dbReference type="AlphaFoldDB" id="D5V045"/>
<protein>
    <submittedName>
        <fullName evidence="1">Pentapeptide repeat protein</fullName>
    </submittedName>
</protein>
<dbReference type="Pfam" id="PF00805">
    <property type="entry name" value="Pentapeptide"/>
    <property type="match status" value="1"/>
</dbReference>
<dbReference type="eggNOG" id="COG1357">
    <property type="taxonomic scope" value="Bacteria"/>
</dbReference>